<name>A0A9N8V945_9GLOM</name>
<dbReference type="SUPFAM" id="SSF52047">
    <property type="entry name" value="RNI-like"/>
    <property type="match status" value="1"/>
</dbReference>
<dbReference type="InterPro" id="IPR013497">
    <property type="entry name" value="Topo_IA_cen"/>
</dbReference>
<dbReference type="SMART" id="SM00493">
    <property type="entry name" value="TOPRIM"/>
    <property type="match status" value="1"/>
</dbReference>
<keyword evidence="6" id="KW-0799">Topoisomerase</keyword>
<dbReference type="InterPro" id="IPR013826">
    <property type="entry name" value="Topo_IA_cen_sub3"/>
</dbReference>
<dbReference type="CDD" id="cd00336">
    <property type="entry name" value="Ribosomal_L22"/>
    <property type="match status" value="1"/>
</dbReference>
<dbReference type="PROSITE" id="PS00396">
    <property type="entry name" value="TOPO_IA_1"/>
    <property type="match status" value="1"/>
</dbReference>
<dbReference type="GO" id="GO:0006265">
    <property type="term" value="P:DNA topological change"/>
    <property type="evidence" value="ECO:0007669"/>
    <property type="project" value="InterPro"/>
</dbReference>
<evidence type="ECO:0000256" key="11">
    <source>
        <dbReference type="SAM" id="Coils"/>
    </source>
</evidence>
<keyword evidence="7" id="KW-0238">DNA-binding</keyword>
<dbReference type="SMART" id="SM00437">
    <property type="entry name" value="TOP1Ac"/>
    <property type="match status" value="1"/>
</dbReference>
<dbReference type="GO" id="GO:0003677">
    <property type="term" value="F:DNA binding"/>
    <property type="evidence" value="ECO:0007669"/>
    <property type="project" value="UniProtKB-KW"/>
</dbReference>
<dbReference type="Pfam" id="PF01131">
    <property type="entry name" value="Topoisom_bac"/>
    <property type="match status" value="2"/>
</dbReference>
<evidence type="ECO:0000256" key="6">
    <source>
        <dbReference type="ARBA" id="ARBA00023029"/>
    </source>
</evidence>
<evidence type="ECO:0000256" key="5">
    <source>
        <dbReference type="ARBA" id="ARBA00022980"/>
    </source>
</evidence>
<evidence type="ECO:0000256" key="9">
    <source>
        <dbReference type="ARBA" id="ARBA00023274"/>
    </source>
</evidence>
<dbReference type="PANTHER" id="PTHR42785:SF1">
    <property type="entry name" value="DNA TOPOISOMERASE"/>
    <property type="match status" value="1"/>
</dbReference>
<sequence>MEPIIIKRSSAIAISPQKMNVVAGIIRKKKLDYSLKVLEFLPKKGGRILYKLLAGVAKSLEKSQEQPANFYLQKVEVNQGKIQKRVIYRAKGRTNRIRKRYSLINLYLGQKETVANEKALIKNKKLKSLNLFGNEIGEVDFSLLASFPNLESINLRNVALNLLQQLVDSKKRIAELEEQIKQLQQNLEQRAEIVIEKRAMKKSLIFLESATKKKTIQSFLGEEYVIFATGGHLWELKKTGVYNLGVDLENFQPSYEIIAEKKNLIEKILTIYLATDPDREGEAIAQETAKSLGIDPIKCQRLLFYEITPRSIKEALSNPLTINQNLVESQLSRQVLDRMIGFCLSTILQKKLQALSAGRVQSVVLKLIIEREELIKQFEKKKLYILCGLCQVNQQKITLKQVDEAGELILYKEKSVAEEIKKKLSLIFQLAGQKEEKKFILPKPPLITSLLLFEAKSQLGFSVAQTTQIAQKLYEGVGLITYPRTDATRINQEFASFNYVNTNPAWKKKEKTLNVQGAHESIHPTYLDYQPEEIKSSLTEEEYKLYKLVYNHTLASLMTPEVYFPNYNVKLKSELIVLWSPAMPGISQLEAYKIEVQEYQENKPVRYNEGSLVQELERLGIGRPSTYNLFGRVLLKRGYAELNEKGQFIPTPLGIAVNN</sequence>
<comment type="similarity">
    <text evidence="2">Belongs to the type IA topoisomerase family.</text>
</comment>
<dbReference type="GO" id="GO:0003735">
    <property type="term" value="F:structural constituent of ribosome"/>
    <property type="evidence" value="ECO:0007669"/>
    <property type="project" value="InterPro"/>
</dbReference>
<dbReference type="Pfam" id="PF01751">
    <property type="entry name" value="Toprim"/>
    <property type="match status" value="1"/>
</dbReference>
<dbReference type="PROSITE" id="PS50880">
    <property type="entry name" value="TOPRIM"/>
    <property type="match status" value="1"/>
</dbReference>
<dbReference type="PRINTS" id="PR00417">
    <property type="entry name" value="PRTPISMRASEI"/>
</dbReference>
<dbReference type="SMART" id="SM00436">
    <property type="entry name" value="TOP1Bc"/>
    <property type="match status" value="1"/>
</dbReference>
<feature type="domain" description="Toprim" evidence="12">
    <location>
        <begin position="202"/>
        <end position="307"/>
    </location>
</feature>
<dbReference type="Pfam" id="PF00237">
    <property type="entry name" value="Ribosomal_L22"/>
    <property type="match status" value="1"/>
</dbReference>
<comment type="catalytic activity">
    <reaction evidence="1">
        <text>ATP-independent breakage of single-stranded DNA, followed by passage and rejoining.</text>
        <dbReference type="EC" id="5.6.2.1"/>
    </reaction>
</comment>
<dbReference type="Gene3D" id="2.60.510.20">
    <property type="match status" value="1"/>
</dbReference>
<dbReference type="InterPro" id="IPR000380">
    <property type="entry name" value="Topo_IA"/>
</dbReference>
<dbReference type="Proteomes" id="UP000789396">
    <property type="component" value="Unassembled WGS sequence"/>
</dbReference>
<organism evidence="14 15">
    <name type="scientific">Racocetra fulgida</name>
    <dbReference type="NCBI Taxonomy" id="60492"/>
    <lineage>
        <taxon>Eukaryota</taxon>
        <taxon>Fungi</taxon>
        <taxon>Fungi incertae sedis</taxon>
        <taxon>Mucoromycota</taxon>
        <taxon>Glomeromycotina</taxon>
        <taxon>Glomeromycetes</taxon>
        <taxon>Diversisporales</taxon>
        <taxon>Gigasporaceae</taxon>
        <taxon>Racocetra</taxon>
    </lineage>
</organism>
<dbReference type="Gene3D" id="3.90.470.10">
    <property type="entry name" value="Ribosomal protein L22/L17"/>
    <property type="match status" value="1"/>
</dbReference>
<evidence type="ECO:0000256" key="8">
    <source>
        <dbReference type="ARBA" id="ARBA00023235"/>
    </source>
</evidence>
<feature type="coiled-coil region" evidence="11">
    <location>
        <begin position="159"/>
        <end position="193"/>
    </location>
</feature>
<evidence type="ECO:0000256" key="7">
    <source>
        <dbReference type="ARBA" id="ARBA00023125"/>
    </source>
</evidence>
<evidence type="ECO:0000256" key="2">
    <source>
        <dbReference type="ARBA" id="ARBA00009446"/>
    </source>
</evidence>
<evidence type="ECO:0000256" key="3">
    <source>
        <dbReference type="ARBA" id="ARBA00009451"/>
    </source>
</evidence>
<dbReference type="Gene3D" id="3.40.50.140">
    <property type="match status" value="1"/>
</dbReference>
<dbReference type="InterPro" id="IPR001063">
    <property type="entry name" value="Ribosomal_uL22"/>
</dbReference>
<comment type="similarity">
    <text evidence="3 10">Belongs to the universal ribosomal protein uL22 family.</text>
</comment>
<dbReference type="InterPro" id="IPR003601">
    <property type="entry name" value="Topo_IA_2"/>
</dbReference>
<protein>
    <recommendedName>
        <fullName evidence="4">DNA topoisomerase</fullName>
        <ecNumber evidence="4">5.6.2.1</ecNumber>
    </recommendedName>
</protein>
<evidence type="ECO:0000256" key="10">
    <source>
        <dbReference type="RuleBase" id="RU004005"/>
    </source>
</evidence>
<dbReference type="Gene3D" id="1.10.460.10">
    <property type="entry name" value="Topoisomerase I, domain 2"/>
    <property type="match status" value="1"/>
</dbReference>
<evidence type="ECO:0000259" key="12">
    <source>
        <dbReference type="PROSITE" id="PS50880"/>
    </source>
</evidence>
<dbReference type="OrthoDB" id="2324630at2759"/>
<accession>A0A9N8V945</accession>
<dbReference type="PANTHER" id="PTHR42785">
    <property type="entry name" value="DNA TOPOISOMERASE, TYPE IA, CORE"/>
    <property type="match status" value="1"/>
</dbReference>
<dbReference type="GO" id="GO:0003917">
    <property type="term" value="F:DNA topoisomerase type I (single strand cut, ATP-independent) activity"/>
    <property type="evidence" value="ECO:0007669"/>
    <property type="project" value="UniProtKB-EC"/>
</dbReference>
<dbReference type="AlphaFoldDB" id="A0A9N8V945"/>
<keyword evidence="8" id="KW-0413">Isomerase</keyword>
<evidence type="ECO:0000256" key="1">
    <source>
        <dbReference type="ARBA" id="ARBA00000213"/>
    </source>
</evidence>
<dbReference type="InterPro" id="IPR013824">
    <property type="entry name" value="Topo_IA_cen_sub1"/>
</dbReference>
<keyword evidence="15" id="KW-1185">Reference proteome</keyword>
<keyword evidence="9 10" id="KW-0687">Ribonucleoprotein</keyword>
<dbReference type="InterPro" id="IPR003602">
    <property type="entry name" value="Topo_IA_DNA-bd_dom"/>
</dbReference>
<evidence type="ECO:0000256" key="4">
    <source>
        <dbReference type="ARBA" id="ARBA00012891"/>
    </source>
</evidence>
<dbReference type="EC" id="5.6.2.1" evidence="4"/>
<dbReference type="GO" id="GO:0006412">
    <property type="term" value="P:translation"/>
    <property type="evidence" value="ECO:0007669"/>
    <property type="project" value="InterPro"/>
</dbReference>
<dbReference type="InterPro" id="IPR036394">
    <property type="entry name" value="Ribosomal_uL22_sf"/>
</dbReference>
<gene>
    <name evidence="14" type="ORF">RFULGI_LOCUS16</name>
</gene>
<dbReference type="InterPro" id="IPR006171">
    <property type="entry name" value="TOPRIM_dom"/>
</dbReference>
<reference evidence="14" key="1">
    <citation type="submission" date="2021-06" db="EMBL/GenBank/DDBJ databases">
        <authorList>
            <person name="Kallberg Y."/>
            <person name="Tangrot J."/>
            <person name="Rosling A."/>
        </authorList>
    </citation>
    <scope>NUCLEOTIDE SEQUENCE</scope>
    <source>
        <strain evidence="14">IN212</strain>
    </source>
</reference>
<dbReference type="SUPFAM" id="SSF56712">
    <property type="entry name" value="Prokaryotic type I DNA topoisomerase"/>
    <property type="match status" value="1"/>
</dbReference>
<feature type="domain" description="Topo IA-type catalytic" evidence="13">
    <location>
        <begin position="323"/>
        <end position="659"/>
    </location>
</feature>
<dbReference type="GO" id="GO:0005840">
    <property type="term" value="C:ribosome"/>
    <property type="evidence" value="ECO:0007669"/>
    <property type="project" value="UniProtKB-KW"/>
</dbReference>
<comment type="caution">
    <text evidence="14">The sequence shown here is derived from an EMBL/GenBank/DDBJ whole genome shotgun (WGS) entry which is preliminary data.</text>
</comment>
<dbReference type="SUPFAM" id="SSF54843">
    <property type="entry name" value="Ribosomal protein L22"/>
    <property type="match status" value="1"/>
</dbReference>
<evidence type="ECO:0000313" key="14">
    <source>
        <dbReference type="EMBL" id="CAG8447379.1"/>
    </source>
</evidence>
<proteinExistence type="inferred from homology"/>
<keyword evidence="11" id="KW-0175">Coiled coil</keyword>
<dbReference type="Gene3D" id="1.10.290.10">
    <property type="entry name" value="Topoisomerase I, domain 4"/>
    <property type="match status" value="1"/>
</dbReference>
<dbReference type="InterPro" id="IPR023406">
    <property type="entry name" value="Topo_IA_AS"/>
</dbReference>
<dbReference type="InterPro" id="IPR023405">
    <property type="entry name" value="Topo_IA_core_domain"/>
</dbReference>
<dbReference type="GO" id="GO:1990904">
    <property type="term" value="C:ribonucleoprotein complex"/>
    <property type="evidence" value="ECO:0007669"/>
    <property type="project" value="UniProtKB-KW"/>
</dbReference>
<evidence type="ECO:0000313" key="15">
    <source>
        <dbReference type="Proteomes" id="UP000789396"/>
    </source>
</evidence>
<keyword evidence="5 10" id="KW-0689">Ribosomal protein</keyword>
<evidence type="ECO:0000259" key="13">
    <source>
        <dbReference type="PROSITE" id="PS52039"/>
    </source>
</evidence>
<dbReference type="PROSITE" id="PS52039">
    <property type="entry name" value="TOPO_IA_2"/>
    <property type="match status" value="1"/>
</dbReference>
<dbReference type="EMBL" id="CAJVPZ010000001">
    <property type="protein sequence ID" value="CAG8447379.1"/>
    <property type="molecule type" value="Genomic_DNA"/>
</dbReference>